<feature type="compositionally biased region" description="Low complexity" evidence="1">
    <location>
        <begin position="65"/>
        <end position="78"/>
    </location>
</feature>
<dbReference type="PIRSF" id="PIRSF032131">
    <property type="entry name" value="UCP032131"/>
    <property type="match status" value="1"/>
</dbReference>
<accession>A0A2V2LKK8</accession>
<dbReference type="OrthoDB" id="9799894at2"/>
<evidence type="ECO:0000313" key="3">
    <source>
        <dbReference type="Proteomes" id="UP000245680"/>
    </source>
</evidence>
<keyword evidence="3" id="KW-1185">Reference proteome</keyword>
<dbReference type="AlphaFoldDB" id="A0A2V2LKK8"/>
<evidence type="ECO:0000313" key="2">
    <source>
        <dbReference type="EMBL" id="PWR04671.1"/>
    </source>
</evidence>
<protein>
    <submittedName>
        <fullName evidence="2">DUF1178 domain-containing protein</fullName>
    </submittedName>
</protein>
<dbReference type="InterPro" id="IPR009562">
    <property type="entry name" value="DUF1178"/>
</dbReference>
<feature type="region of interest" description="Disordered" evidence="1">
    <location>
        <begin position="52"/>
        <end position="80"/>
    </location>
</feature>
<dbReference type="Proteomes" id="UP000245680">
    <property type="component" value="Unassembled WGS sequence"/>
</dbReference>
<sequence length="157" mass="16529">MIRYALKCASGHAFDSWFPSGAAYDALRDAGHLACPVCGSDRVEKAPMAPRVTVGRDRATASEGAPDAQQDAAVPANALSAPPKGELARAIAALRDKIERETENVGARFADEARAIHGGEAPERAIRGEATPHEARALLEDGIPVLPLPFANPKKVN</sequence>
<dbReference type="EMBL" id="QGKU01000002">
    <property type="protein sequence ID" value="PWR04671.1"/>
    <property type="molecule type" value="Genomic_DNA"/>
</dbReference>
<dbReference type="Pfam" id="PF06676">
    <property type="entry name" value="DUF1178"/>
    <property type="match status" value="1"/>
</dbReference>
<comment type="caution">
    <text evidence="2">The sequence shown here is derived from an EMBL/GenBank/DDBJ whole genome shotgun (WGS) entry which is preliminary data.</text>
</comment>
<gene>
    <name evidence="2" type="ORF">DKT77_00235</name>
</gene>
<evidence type="ECO:0000256" key="1">
    <source>
        <dbReference type="SAM" id="MobiDB-lite"/>
    </source>
</evidence>
<reference evidence="2 3" key="1">
    <citation type="submission" date="2018-05" db="EMBL/GenBank/DDBJ databases">
        <title>Rhodobacteraceae gen. nov., sp. nov. isolated from sea water.</title>
        <authorList>
            <person name="Ren Y."/>
        </authorList>
    </citation>
    <scope>NUCLEOTIDE SEQUENCE [LARGE SCALE GENOMIC DNA]</scope>
    <source>
        <strain evidence="2 3">TG-679</strain>
    </source>
</reference>
<dbReference type="RefSeq" id="WP_109809730.1">
    <property type="nucleotide sequence ID" value="NZ_QGKU01000002.1"/>
</dbReference>
<name>A0A2V2LKK8_9RHOB</name>
<organism evidence="2 3">
    <name type="scientific">Meridianimarinicoccus roseus</name>
    <dbReference type="NCBI Taxonomy" id="2072018"/>
    <lineage>
        <taxon>Bacteria</taxon>
        <taxon>Pseudomonadati</taxon>
        <taxon>Pseudomonadota</taxon>
        <taxon>Alphaproteobacteria</taxon>
        <taxon>Rhodobacterales</taxon>
        <taxon>Paracoccaceae</taxon>
        <taxon>Meridianimarinicoccus</taxon>
    </lineage>
</organism>
<proteinExistence type="predicted"/>